<dbReference type="RefSeq" id="XP_007745044.1">
    <property type="nucleotide sequence ID" value="XM_007746854.1"/>
</dbReference>
<dbReference type="GO" id="GO:0050664">
    <property type="term" value="F:oxidoreductase activity, acting on NAD(P)H, oxygen as acceptor"/>
    <property type="evidence" value="ECO:0007669"/>
    <property type="project" value="TreeGrafter"/>
</dbReference>
<dbReference type="EMBL" id="AMGX01000009">
    <property type="protein sequence ID" value="EXJ70192.1"/>
    <property type="molecule type" value="Genomic_DNA"/>
</dbReference>
<accession>W9WPS1</accession>
<dbReference type="PANTHER" id="PTHR43008">
    <property type="entry name" value="BENZIL REDUCTASE"/>
    <property type="match status" value="1"/>
</dbReference>
<evidence type="ECO:0000256" key="2">
    <source>
        <dbReference type="ARBA" id="ARBA00022857"/>
    </source>
</evidence>
<dbReference type="InterPro" id="IPR020904">
    <property type="entry name" value="Sc_DH/Rdtase_CS"/>
</dbReference>
<dbReference type="HOGENOM" id="CLU_010194_1_1_1"/>
<dbReference type="STRING" id="1182543.W9WPS1"/>
<dbReference type="eggNOG" id="KOG0725">
    <property type="taxonomic scope" value="Eukaryota"/>
</dbReference>
<sequence>MSQAGQFPEASILNKFLLKGKNIVITGGSRGLGFNFAYTLAQVGANIAVIDLSEHPSEDMAKLEPFGGKYRYYQADVVDYQLLKNTVDRIHADFGSIDGWQGPPLSLLCSALLLCIPAAGIIRDKPFLEHTEKDFRDTMDVNVNGVFFTVQHCTAKMAQQGTGGTVVCIASTAGHKSLAPQEIAAYTASKYAVRGIAKHVAHELAKYGIRVNSISPGTVQTDMLESVMRQNPSRRKLFLESNALGRLAAPDELSGMVLYLMSEASSYTTGQDFLVDGGMV</sequence>
<dbReference type="GO" id="GO:0016616">
    <property type="term" value="F:oxidoreductase activity, acting on the CH-OH group of donors, NAD or NADP as acceptor"/>
    <property type="evidence" value="ECO:0007669"/>
    <property type="project" value="UniProtKB-ARBA"/>
</dbReference>
<keyword evidence="3" id="KW-0560">Oxidoreductase</keyword>
<dbReference type="OrthoDB" id="5325318at2759"/>
<evidence type="ECO:0000313" key="4">
    <source>
        <dbReference type="EMBL" id="EXJ70192.1"/>
    </source>
</evidence>
<organism evidence="4 5">
    <name type="scientific">Cladophialophora psammophila CBS 110553</name>
    <dbReference type="NCBI Taxonomy" id="1182543"/>
    <lineage>
        <taxon>Eukaryota</taxon>
        <taxon>Fungi</taxon>
        <taxon>Dikarya</taxon>
        <taxon>Ascomycota</taxon>
        <taxon>Pezizomycotina</taxon>
        <taxon>Eurotiomycetes</taxon>
        <taxon>Chaetothyriomycetidae</taxon>
        <taxon>Chaetothyriales</taxon>
        <taxon>Herpotrichiellaceae</taxon>
        <taxon>Cladophialophora</taxon>
    </lineage>
</organism>
<evidence type="ECO:0000256" key="1">
    <source>
        <dbReference type="ARBA" id="ARBA00006484"/>
    </source>
</evidence>
<comment type="similarity">
    <text evidence="1">Belongs to the short-chain dehydrogenases/reductases (SDR) family.</text>
</comment>
<comment type="caution">
    <text evidence="4">The sequence shown here is derived from an EMBL/GenBank/DDBJ whole genome shotgun (WGS) entry which is preliminary data.</text>
</comment>
<dbReference type="InterPro" id="IPR002347">
    <property type="entry name" value="SDR_fam"/>
</dbReference>
<dbReference type="Pfam" id="PF00106">
    <property type="entry name" value="adh_short"/>
    <property type="match status" value="1"/>
</dbReference>
<evidence type="ECO:0000313" key="5">
    <source>
        <dbReference type="Proteomes" id="UP000019471"/>
    </source>
</evidence>
<protein>
    <submittedName>
        <fullName evidence="4">Uncharacterized protein</fullName>
    </submittedName>
</protein>
<dbReference type="Gene3D" id="3.40.50.720">
    <property type="entry name" value="NAD(P)-binding Rossmann-like Domain"/>
    <property type="match status" value="1"/>
</dbReference>
<gene>
    <name evidence="4" type="ORF">A1O5_06260</name>
</gene>
<dbReference type="PANTHER" id="PTHR43008:SF4">
    <property type="entry name" value="CHAIN DEHYDROGENASE, PUTATIVE (AFU_ORTHOLOGUE AFUA_4G08710)-RELATED"/>
    <property type="match status" value="1"/>
</dbReference>
<proteinExistence type="inferred from homology"/>
<dbReference type="PROSITE" id="PS00061">
    <property type="entry name" value="ADH_SHORT"/>
    <property type="match status" value="1"/>
</dbReference>
<evidence type="ECO:0000256" key="3">
    <source>
        <dbReference type="ARBA" id="ARBA00023002"/>
    </source>
</evidence>
<keyword evidence="2" id="KW-0521">NADP</keyword>
<dbReference type="FunFam" id="3.40.50.720:FF:000084">
    <property type="entry name" value="Short-chain dehydrogenase reductase"/>
    <property type="match status" value="1"/>
</dbReference>
<name>W9WPS1_9EURO</name>
<keyword evidence="5" id="KW-1185">Reference proteome</keyword>
<dbReference type="Proteomes" id="UP000019471">
    <property type="component" value="Unassembled WGS sequence"/>
</dbReference>
<reference evidence="4 5" key="1">
    <citation type="submission" date="2013-03" db="EMBL/GenBank/DDBJ databases">
        <title>The Genome Sequence of Cladophialophora psammophila CBS 110553.</title>
        <authorList>
            <consortium name="The Broad Institute Genomics Platform"/>
            <person name="Cuomo C."/>
            <person name="de Hoog S."/>
            <person name="Gorbushina A."/>
            <person name="Walker B."/>
            <person name="Young S.K."/>
            <person name="Zeng Q."/>
            <person name="Gargeya S."/>
            <person name="Fitzgerald M."/>
            <person name="Haas B."/>
            <person name="Abouelleil A."/>
            <person name="Allen A.W."/>
            <person name="Alvarado L."/>
            <person name="Arachchi H.M."/>
            <person name="Berlin A.M."/>
            <person name="Chapman S.B."/>
            <person name="Gainer-Dewar J."/>
            <person name="Goldberg J."/>
            <person name="Griggs A."/>
            <person name="Gujja S."/>
            <person name="Hansen M."/>
            <person name="Howarth C."/>
            <person name="Imamovic A."/>
            <person name="Ireland A."/>
            <person name="Larimer J."/>
            <person name="McCowan C."/>
            <person name="Murphy C."/>
            <person name="Pearson M."/>
            <person name="Poon T.W."/>
            <person name="Priest M."/>
            <person name="Roberts A."/>
            <person name="Saif S."/>
            <person name="Shea T."/>
            <person name="Sisk P."/>
            <person name="Sykes S."/>
            <person name="Wortman J."/>
            <person name="Nusbaum C."/>
            <person name="Birren B."/>
        </authorList>
    </citation>
    <scope>NUCLEOTIDE SEQUENCE [LARGE SCALE GENOMIC DNA]</scope>
    <source>
        <strain evidence="4 5">CBS 110553</strain>
    </source>
</reference>
<dbReference type="PRINTS" id="PR00081">
    <property type="entry name" value="GDHRDH"/>
</dbReference>
<dbReference type="SUPFAM" id="SSF51735">
    <property type="entry name" value="NAD(P)-binding Rossmann-fold domains"/>
    <property type="match status" value="1"/>
</dbReference>
<dbReference type="AlphaFoldDB" id="W9WPS1"/>
<dbReference type="GeneID" id="19190971"/>
<dbReference type="InterPro" id="IPR036291">
    <property type="entry name" value="NAD(P)-bd_dom_sf"/>
</dbReference>